<reference evidence="2" key="1">
    <citation type="submission" date="2010-05" db="EMBL/GenBank/DDBJ databases">
        <title>Isolation, characterization, and phylogenetic analysis of the resistance gene analogues (RGAs) in a wild peach (Prunus kansuensis).</title>
        <authorList>
            <person name="Cao K."/>
            <person name="Wang L."/>
            <person name="Zhu G."/>
            <person name="Fang W."/>
            <person name="Chen C."/>
            <person name="Zhao P."/>
        </authorList>
    </citation>
    <scope>NUCLEOTIDE SEQUENCE</scope>
    <source>
        <strain evidence="2">25</strain>
    </source>
</reference>
<organism evidence="2">
    <name type="scientific">Prunus kansuensis</name>
    <dbReference type="NCBI Taxonomy" id="329890"/>
    <lineage>
        <taxon>Eukaryota</taxon>
        <taxon>Viridiplantae</taxon>
        <taxon>Streptophyta</taxon>
        <taxon>Embryophyta</taxon>
        <taxon>Tracheophyta</taxon>
        <taxon>Spermatophyta</taxon>
        <taxon>Magnoliopsida</taxon>
        <taxon>eudicotyledons</taxon>
        <taxon>Gunneridae</taxon>
        <taxon>Pentapetalae</taxon>
        <taxon>rosids</taxon>
        <taxon>fabids</taxon>
        <taxon>Rosales</taxon>
        <taxon>Rosaceae</taxon>
        <taxon>Amygdaloideae</taxon>
        <taxon>Amygdaleae</taxon>
        <taxon>Prunus</taxon>
    </lineage>
</organism>
<dbReference type="SUPFAM" id="SSF52540">
    <property type="entry name" value="P-loop containing nucleoside triphosphate hydrolases"/>
    <property type="match status" value="1"/>
</dbReference>
<dbReference type="Gene3D" id="3.40.50.300">
    <property type="entry name" value="P-loop containing nucleotide triphosphate hydrolases"/>
    <property type="match status" value="1"/>
</dbReference>
<dbReference type="EMBL" id="HM219248">
    <property type="protein sequence ID" value="ADO66749.1"/>
    <property type="molecule type" value="Genomic_DNA"/>
</dbReference>
<protein>
    <submittedName>
        <fullName evidence="2">NBS-LRR-like protein</fullName>
    </submittedName>
</protein>
<name>E3UES4_9ROSA</name>
<evidence type="ECO:0000313" key="2">
    <source>
        <dbReference type="EMBL" id="ADO66749.1"/>
    </source>
</evidence>
<proteinExistence type="predicted"/>
<accession>E3UES4</accession>
<dbReference type="InterPro" id="IPR027417">
    <property type="entry name" value="P-loop_NTPase"/>
</dbReference>
<sequence length="169" mass="19241">GMGGVGKTTLANLVFYKISHHFELRCFLSNARSMQVSDLQGQLLSQILCQTINRVCDERDGTVFINIVLGNKKVRLILDDVYHLHQLEILARDKISFDVESKIIITARDKGLLVPHDMTTYNGHVLKDDDCLDLFCRDAFNKDQPEECFQDLSPHFLYYAKGLPLALKV</sequence>
<dbReference type="InterPro" id="IPR044974">
    <property type="entry name" value="Disease_R_plants"/>
</dbReference>
<evidence type="ECO:0000259" key="1">
    <source>
        <dbReference type="Pfam" id="PF00931"/>
    </source>
</evidence>
<dbReference type="AlphaFoldDB" id="E3UES4"/>
<dbReference type="PRINTS" id="PR00364">
    <property type="entry name" value="DISEASERSIST"/>
</dbReference>
<feature type="domain" description="NB-ARC" evidence="1">
    <location>
        <begin position="1"/>
        <end position="143"/>
    </location>
</feature>
<dbReference type="GO" id="GO:0043531">
    <property type="term" value="F:ADP binding"/>
    <property type="evidence" value="ECO:0007669"/>
    <property type="project" value="InterPro"/>
</dbReference>
<feature type="non-terminal residue" evidence="2">
    <location>
        <position position="1"/>
    </location>
</feature>
<dbReference type="Pfam" id="PF00931">
    <property type="entry name" value="NB-ARC"/>
    <property type="match status" value="1"/>
</dbReference>
<dbReference type="PANTHER" id="PTHR11017">
    <property type="entry name" value="LEUCINE-RICH REPEAT-CONTAINING PROTEIN"/>
    <property type="match status" value="1"/>
</dbReference>
<dbReference type="GO" id="GO:0006952">
    <property type="term" value="P:defense response"/>
    <property type="evidence" value="ECO:0007669"/>
    <property type="project" value="InterPro"/>
</dbReference>
<dbReference type="InterPro" id="IPR002182">
    <property type="entry name" value="NB-ARC"/>
</dbReference>
<dbReference type="PANTHER" id="PTHR11017:SF527">
    <property type="entry name" value="TMV RESISTANCE PROTEIN N-LIKE"/>
    <property type="match status" value="1"/>
</dbReference>
<feature type="non-terminal residue" evidence="2">
    <location>
        <position position="169"/>
    </location>
</feature>